<dbReference type="AlphaFoldDB" id="A0A4Y7Q0N9"/>
<evidence type="ECO:0000313" key="1">
    <source>
        <dbReference type="EMBL" id="TDL21204.1"/>
    </source>
</evidence>
<dbReference type="EMBL" id="ML170182">
    <property type="protein sequence ID" value="TDL21204.1"/>
    <property type="molecule type" value="Genomic_DNA"/>
</dbReference>
<proteinExistence type="predicted"/>
<dbReference type="STRING" id="50990.A0A4Y7Q0N9"/>
<accession>A0A4Y7Q0N9</accession>
<gene>
    <name evidence="1" type="ORF">BD410DRAFT_308135</name>
</gene>
<sequence length="459" mass="52540">MEGLDDLLKLLTRVKKMGWGDALPNDLFGNPSQQAKCHPTYAGHLPTFLQAIEEARTCLKALNEAQRRLGTRLRCLRKLSRHLVLEDGINRLPNEILAIVFEMTRHFSGNSQNQFPVCVSHVSRRFRRVALATPSLWTTIHDSYRENQIREFISRSGQLDLEIKMHSDSGIEFFLIVVKDTSHRWSSFDIIDDDTEDLMVQLGITDLPRLRHLTYTYPVELSSFSIPRLSHIEGWGWVLPAETWFLSKLTHVQFHLSEEDEVIEDLAATLHCMENLPDLSFKLRHCRVENSSPSNNTAYPKPRSVRIDRLAITIVGEMHDSPLLFDALMHLRPSTVELSINSLSPERFLVNSAGTFFPYGSAIKLQISQTIDVMETLVELLTNCGIVKTVHFDAPMGKGPLVWRWPRLDKDEWERIRSLDRLRFVNCDLFTESEVETLTNNLLPNGAEKGLQSLEIISC</sequence>
<name>A0A4Y7Q0N9_9AGAM</name>
<evidence type="ECO:0000313" key="2">
    <source>
        <dbReference type="Proteomes" id="UP000294933"/>
    </source>
</evidence>
<dbReference type="VEuPathDB" id="FungiDB:BD410DRAFT_308135"/>
<dbReference type="Gene3D" id="1.20.1280.50">
    <property type="match status" value="1"/>
</dbReference>
<organism evidence="1 2">
    <name type="scientific">Rickenella mellea</name>
    <dbReference type="NCBI Taxonomy" id="50990"/>
    <lineage>
        <taxon>Eukaryota</taxon>
        <taxon>Fungi</taxon>
        <taxon>Dikarya</taxon>
        <taxon>Basidiomycota</taxon>
        <taxon>Agaricomycotina</taxon>
        <taxon>Agaricomycetes</taxon>
        <taxon>Hymenochaetales</taxon>
        <taxon>Rickenellaceae</taxon>
        <taxon>Rickenella</taxon>
    </lineage>
</organism>
<reference evidence="1 2" key="1">
    <citation type="submission" date="2018-06" db="EMBL/GenBank/DDBJ databases">
        <title>A transcriptomic atlas of mushroom development highlights an independent origin of complex multicellularity.</title>
        <authorList>
            <consortium name="DOE Joint Genome Institute"/>
            <person name="Krizsan K."/>
            <person name="Almasi E."/>
            <person name="Merenyi Z."/>
            <person name="Sahu N."/>
            <person name="Viragh M."/>
            <person name="Koszo T."/>
            <person name="Mondo S."/>
            <person name="Kiss B."/>
            <person name="Balint B."/>
            <person name="Kues U."/>
            <person name="Barry K."/>
            <person name="Hegedus J.C."/>
            <person name="Henrissat B."/>
            <person name="Johnson J."/>
            <person name="Lipzen A."/>
            <person name="Ohm R."/>
            <person name="Nagy I."/>
            <person name="Pangilinan J."/>
            <person name="Yan J."/>
            <person name="Xiong Y."/>
            <person name="Grigoriev I.V."/>
            <person name="Hibbett D.S."/>
            <person name="Nagy L.G."/>
        </authorList>
    </citation>
    <scope>NUCLEOTIDE SEQUENCE [LARGE SCALE GENOMIC DNA]</scope>
    <source>
        <strain evidence="1 2">SZMC22713</strain>
    </source>
</reference>
<keyword evidence="2" id="KW-1185">Reference proteome</keyword>
<dbReference type="Proteomes" id="UP000294933">
    <property type="component" value="Unassembled WGS sequence"/>
</dbReference>
<dbReference type="OrthoDB" id="3353710at2759"/>
<protein>
    <submittedName>
        <fullName evidence="1">Uncharacterized protein</fullName>
    </submittedName>
</protein>